<feature type="transmembrane region" description="Helical" evidence="7">
    <location>
        <begin position="20"/>
        <end position="42"/>
    </location>
</feature>
<gene>
    <name evidence="9" type="ORF">K469DRAFT_695983</name>
</gene>
<dbReference type="GO" id="GO:0005524">
    <property type="term" value="F:ATP binding"/>
    <property type="evidence" value="ECO:0007669"/>
    <property type="project" value="UniProtKB-KW"/>
</dbReference>
<dbReference type="SUPFAM" id="SSF90123">
    <property type="entry name" value="ABC transporter transmembrane region"/>
    <property type="match status" value="1"/>
</dbReference>
<feature type="transmembrane region" description="Helical" evidence="7">
    <location>
        <begin position="123"/>
        <end position="140"/>
    </location>
</feature>
<organism evidence="9 10">
    <name type="scientific">Zopfia rhizophila CBS 207.26</name>
    <dbReference type="NCBI Taxonomy" id="1314779"/>
    <lineage>
        <taxon>Eukaryota</taxon>
        <taxon>Fungi</taxon>
        <taxon>Dikarya</taxon>
        <taxon>Ascomycota</taxon>
        <taxon>Pezizomycotina</taxon>
        <taxon>Dothideomycetes</taxon>
        <taxon>Dothideomycetes incertae sedis</taxon>
        <taxon>Zopfiaceae</taxon>
        <taxon>Zopfia</taxon>
    </lineage>
</organism>
<dbReference type="OrthoDB" id="6500128at2759"/>
<evidence type="ECO:0000256" key="2">
    <source>
        <dbReference type="ARBA" id="ARBA00022692"/>
    </source>
</evidence>
<keyword evidence="1" id="KW-0813">Transport</keyword>
<dbReference type="InterPro" id="IPR011527">
    <property type="entry name" value="ABC1_TM_dom"/>
</dbReference>
<keyword evidence="10" id="KW-1185">Reference proteome</keyword>
<name>A0A6A6EMC8_9PEZI</name>
<dbReference type="PROSITE" id="PS50929">
    <property type="entry name" value="ABC_TM1F"/>
    <property type="match status" value="1"/>
</dbReference>
<keyword evidence="6 7" id="KW-0472">Membrane</keyword>
<dbReference type="GO" id="GO:0016020">
    <property type="term" value="C:membrane"/>
    <property type="evidence" value="ECO:0007669"/>
    <property type="project" value="InterPro"/>
</dbReference>
<dbReference type="InterPro" id="IPR027417">
    <property type="entry name" value="P-loop_NTPase"/>
</dbReference>
<keyword evidence="5 7" id="KW-1133">Transmembrane helix</keyword>
<dbReference type="Gene3D" id="1.20.1560.10">
    <property type="entry name" value="ABC transporter type 1, transmembrane domain"/>
    <property type="match status" value="1"/>
</dbReference>
<proteinExistence type="predicted"/>
<accession>A0A6A6EMC8</accession>
<evidence type="ECO:0000256" key="4">
    <source>
        <dbReference type="ARBA" id="ARBA00022840"/>
    </source>
</evidence>
<evidence type="ECO:0000256" key="1">
    <source>
        <dbReference type="ARBA" id="ARBA00022448"/>
    </source>
</evidence>
<dbReference type="GO" id="GO:0016887">
    <property type="term" value="F:ATP hydrolysis activity"/>
    <property type="evidence" value="ECO:0007669"/>
    <property type="project" value="InterPro"/>
</dbReference>
<feature type="domain" description="ABC transmembrane type-1" evidence="8">
    <location>
        <begin position="1"/>
        <end position="219"/>
    </location>
</feature>
<dbReference type="Gene3D" id="3.40.50.300">
    <property type="entry name" value="P-loop containing nucleotide triphosphate hydrolases"/>
    <property type="match status" value="1"/>
</dbReference>
<dbReference type="GO" id="GO:0140359">
    <property type="term" value="F:ABC-type transporter activity"/>
    <property type="evidence" value="ECO:0007669"/>
    <property type="project" value="InterPro"/>
</dbReference>
<dbReference type="InterPro" id="IPR050173">
    <property type="entry name" value="ABC_transporter_C-like"/>
</dbReference>
<evidence type="ECO:0000313" key="9">
    <source>
        <dbReference type="EMBL" id="KAF2191889.1"/>
    </source>
</evidence>
<evidence type="ECO:0000256" key="3">
    <source>
        <dbReference type="ARBA" id="ARBA00022741"/>
    </source>
</evidence>
<sequence>MGLWLGFWSSSRFGLTRNNYIAIYVTLAIVQALLMFLFTTSVSNLGSLSSHRLLDQATNKVIRSPQSFHDTQPLGRIINRLSRDANVVDNQLPDALRMFLYTMVLIASIIALLIYYFPYFAIALVPLIALFLFATAYFRITTRALKHHEAVLCGKMFAQFSESVSGVSTVRAFGFQNTFIQSLREAIDNMNSAGFLNNSSQRWLATRLDLVANTMVLTVGLLVVSKRAVMHPIRQLTEVQTGMNAMERLHEYATSLDTEPDQPFNALSIQECWPQKGEIVMDNVQMRYRSGLPLVLNNLNMAIHGGEKIGIVGRTGAGKSSITAALFRLVELSGGRITIDGKDISRLGLRDLRGRIEVIAQDPTLFKGTIRSNLDLWSALRKAGLLARPTPTHRTFTRSPSRQPDHCLRRGYFICVYLRRDRLRRLGCH</sequence>
<dbReference type="SUPFAM" id="SSF52540">
    <property type="entry name" value="P-loop containing nucleoside triphosphate hydrolases"/>
    <property type="match status" value="1"/>
</dbReference>
<keyword evidence="3" id="KW-0547">Nucleotide-binding</keyword>
<keyword evidence="4" id="KW-0067">ATP-binding</keyword>
<reference evidence="9" key="1">
    <citation type="journal article" date="2020" name="Stud. Mycol.">
        <title>101 Dothideomycetes genomes: a test case for predicting lifestyles and emergence of pathogens.</title>
        <authorList>
            <person name="Haridas S."/>
            <person name="Albert R."/>
            <person name="Binder M."/>
            <person name="Bloem J."/>
            <person name="Labutti K."/>
            <person name="Salamov A."/>
            <person name="Andreopoulos B."/>
            <person name="Baker S."/>
            <person name="Barry K."/>
            <person name="Bills G."/>
            <person name="Bluhm B."/>
            <person name="Cannon C."/>
            <person name="Castanera R."/>
            <person name="Culley D."/>
            <person name="Daum C."/>
            <person name="Ezra D."/>
            <person name="Gonzalez J."/>
            <person name="Henrissat B."/>
            <person name="Kuo A."/>
            <person name="Liang C."/>
            <person name="Lipzen A."/>
            <person name="Lutzoni F."/>
            <person name="Magnuson J."/>
            <person name="Mondo S."/>
            <person name="Nolan M."/>
            <person name="Ohm R."/>
            <person name="Pangilinan J."/>
            <person name="Park H.-J."/>
            <person name="Ramirez L."/>
            <person name="Alfaro M."/>
            <person name="Sun H."/>
            <person name="Tritt A."/>
            <person name="Yoshinaga Y."/>
            <person name="Zwiers L.-H."/>
            <person name="Turgeon B."/>
            <person name="Goodwin S."/>
            <person name="Spatafora J."/>
            <person name="Crous P."/>
            <person name="Grigoriev I."/>
        </authorList>
    </citation>
    <scope>NUCLEOTIDE SEQUENCE</scope>
    <source>
        <strain evidence="9">CBS 207.26</strain>
    </source>
</reference>
<keyword evidence="2 7" id="KW-0812">Transmembrane</keyword>
<evidence type="ECO:0000256" key="7">
    <source>
        <dbReference type="SAM" id="Phobius"/>
    </source>
</evidence>
<dbReference type="InterPro" id="IPR036640">
    <property type="entry name" value="ABC1_TM_sf"/>
</dbReference>
<dbReference type="InterPro" id="IPR003439">
    <property type="entry name" value="ABC_transporter-like_ATP-bd"/>
</dbReference>
<evidence type="ECO:0000256" key="5">
    <source>
        <dbReference type="ARBA" id="ARBA00022989"/>
    </source>
</evidence>
<dbReference type="Pfam" id="PF00005">
    <property type="entry name" value="ABC_tran"/>
    <property type="match status" value="1"/>
</dbReference>
<dbReference type="FunFam" id="3.40.50.300:FF:004162">
    <property type="entry name" value="ATP binding cassette subfamily C member 5"/>
    <property type="match status" value="1"/>
</dbReference>
<protein>
    <recommendedName>
        <fullName evidence="8">ABC transmembrane type-1 domain-containing protein</fullName>
    </recommendedName>
</protein>
<dbReference type="Proteomes" id="UP000800200">
    <property type="component" value="Unassembled WGS sequence"/>
</dbReference>
<dbReference type="AlphaFoldDB" id="A0A6A6EMC8"/>
<evidence type="ECO:0000259" key="8">
    <source>
        <dbReference type="PROSITE" id="PS50929"/>
    </source>
</evidence>
<dbReference type="EMBL" id="ML994616">
    <property type="protein sequence ID" value="KAF2191889.1"/>
    <property type="molecule type" value="Genomic_DNA"/>
</dbReference>
<feature type="transmembrane region" description="Helical" evidence="7">
    <location>
        <begin position="98"/>
        <end position="117"/>
    </location>
</feature>
<evidence type="ECO:0000313" key="10">
    <source>
        <dbReference type="Proteomes" id="UP000800200"/>
    </source>
</evidence>
<evidence type="ECO:0000256" key="6">
    <source>
        <dbReference type="ARBA" id="ARBA00023136"/>
    </source>
</evidence>
<dbReference type="PANTHER" id="PTHR24223:SF464">
    <property type="entry name" value="ABC-TYPE TRANSPORTER CICA"/>
    <property type="match status" value="1"/>
</dbReference>
<dbReference type="PANTHER" id="PTHR24223">
    <property type="entry name" value="ATP-BINDING CASSETTE SUB-FAMILY C"/>
    <property type="match status" value="1"/>
</dbReference>
<dbReference type="Pfam" id="PF00664">
    <property type="entry name" value="ABC_membrane"/>
    <property type="match status" value="1"/>
</dbReference>